<dbReference type="InterPro" id="IPR050738">
    <property type="entry name" value="Sulfatase"/>
</dbReference>
<dbReference type="RefSeq" id="WP_007278338.1">
    <property type="nucleotide sequence ID" value="NZ_ABCK01000007.1"/>
</dbReference>
<dbReference type="GO" id="GO:0004065">
    <property type="term" value="F:arylsulfatase activity"/>
    <property type="evidence" value="ECO:0007669"/>
    <property type="project" value="TreeGrafter"/>
</dbReference>
<evidence type="ECO:0000256" key="4">
    <source>
        <dbReference type="ARBA" id="ARBA00022837"/>
    </source>
</evidence>
<evidence type="ECO:0000259" key="5">
    <source>
        <dbReference type="Pfam" id="PF00884"/>
    </source>
</evidence>
<comment type="similarity">
    <text evidence="1">Belongs to the sulfatase family.</text>
</comment>
<proteinExistence type="inferred from homology"/>
<dbReference type="PANTHER" id="PTHR42693">
    <property type="entry name" value="ARYLSULFATASE FAMILY MEMBER"/>
    <property type="match status" value="1"/>
</dbReference>
<keyword evidence="7" id="KW-1185">Reference proteome</keyword>
<dbReference type="AlphaFoldDB" id="A6DKC6"/>
<dbReference type="OrthoDB" id="9765065at2"/>
<evidence type="ECO:0000256" key="3">
    <source>
        <dbReference type="ARBA" id="ARBA00022801"/>
    </source>
</evidence>
<keyword evidence="4" id="KW-0106">Calcium</keyword>
<dbReference type="InterPro" id="IPR024607">
    <property type="entry name" value="Sulfatase_CS"/>
</dbReference>
<dbReference type="CDD" id="cd16143">
    <property type="entry name" value="ARS_like"/>
    <property type="match status" value="1"/>
</dbReference>
<feature type="domain" description="Sulfatase N-terminal" evidence="5">
    <location>
        <begin position="28"/>
        <end position="397"/>
    </location>
</feature>
<comment type="caution">
    <text evidence="6">The sequence shown here is derived from an EMBL/GenBank/DDBJ whole genome shotgun (WGS) entry which is preliminary data.</text>
</comment>
<organism evidence="6 7">
    <name type="scientific">Lentisphaera araneosa HTCC2155</name>
    <dbReference type="NCBI Taxonomy" id="313628"/>
    <lineage>
        <taxon>Bacteria</taxon>
        <taxon>Pseudomonadati</taxon>
        <taxon>Lentisphaerota</taxon>
        <taxon>Lentisphaeria</taxon>
        <taxon>Lentisphaerales</taxon>
        <taxon>Lentisphaeraceae</taxon>
        <taxon>Lentisphaera</taxon>
    </lineage>
</organism>
<keyword evidence="3" id="KW-0378">Hydrolase</keyword>
<evidence type="ECO:0000313" key="6">
    <source>
        <dbReference type="EMBL" id="EDM27824.1"/>
    </source>
</evidence>
<dbReference type="EMBL" id="ABCK01000007">
    <property type="protein sequence ID" value="EDM27824.1"/>
    <property type="molecule type" value="Genomic_DNA"/>
</dbReference>
<dbReference type="InterPro" id="IPR017850">
    <property type="entry name" value="Alkaline_phosphatase_core_sf"/>
</dbReference>
<evidence type="ECO:0000313" key="7">
    <source>
        <dbReference type="Proteomes" id="UP000004947"/>
    </source>
</evidence>
<dbReference type="Proteomes" id="UP000004947">
    <property type="component" value="Unassembled WGS sequence"/>
</dbReference>
<dbReference type="Gene3D" id="3.40.720.10">
    <property type="entry name" value="Alkaline Phosphatase, subunit A"/>
    <property type="match status" value="1"/>
</dbReference>
<dbReference type="GO" id="GO:0046872">
    <property type="term" value="F:metal ion binding"/>
    <property type="evidence" value="ECO:0007669"/>
    <property type="project" value="UniProtKB-KW"/>
</dbReference>
<dbReference type="PANTHER" id="PTHR42693:SF53">
    <property type="entry name" value="ENDO-4-O-SULFATASE"/>
    <property type="match status" value="1"/>
</dbReference>
<protein>
    <submittedName>
        <fullName evidence="6">Sulfatase</fullName>
    </submittedName>
</protein>
<gene>
    <name evidence="6" type="ORF">LNTAR_00445</name>
</gene>
<sequence length="512" mass="57178">MILNITLSKICLAIYLCFNFAIIANERPNIVLVLADDLGPGDISYFHQQRTSNQAIIQTPALDKLRADGMHFTNAHSPASLCAPTRFSMLTGNYSFRNYSAFGVWMSHRDTGIDPKFTTSARIAKQASYRTAFFGKWGLGGQMYQKGSDKIHTGWKTDAIDYSRRAKGPNDYGFDYSCELPQGIQGEPFAFYENQKWMPLHKDSILKKLSSKQLMYDKARKHNDLEGVGDSFWDPREAGGVLVNKAINFIKDHKKSHSDQAFFMYYCSQAVHIPHTAPEELNGVKIAGSTPGKHGDMIVELDVQIAMLRKALENNGFAENTLFIFTSDNGGLKPDQAMSDLGHDSSNGWRGIKSSVFEGGHLVPFIAVWPGKIKKASQSNAFVVAHDAVATVSAVVGEKLDRSVVMDSKNLLPIFLNKEGASGHKYLFHQSQLAKKKAAYAIREGDWKLIMHSSNQKNLNDLKAKSLFNLATNPQEEDKKNLITNPEYSQIKKQLLKKFIEVRKLGQSLLTD</sequence>
<dbReference type="SUPFAM" id="SSF53649">
    <property type="entry name" value="Alkaline phosphatase-like"/>
    <property type="match status" value="1"/>
</dbReference>
<name>A6DKC6_9BACT</name>
<evidence type="ECO:0000256" key="1">
    <source>
        <dbReference type="ARBA" id="ARBA00008779"/>
    </source>
</evidence>
<dbReference type="PROSITE" id="PS00523">
    <property type="entry name" value="SULFATASE_1"/>
    <property type="match status" value="1"/>
</dbReference>
<dbReference type="STRING" id="313628.LNTAR_00445"/>
<evidence type="ECO:0000256" key="2">
    <source>
        <dbReference type="ARBA" id="ARBA00022723"/>
    </source>
</evidence>
<reference evidence="6 7" key="1">
    <citation type="journal article" date="2010" name="J. Bacteriol.">
        <title>Genome sequence of Lentisphaera araneosa HTCC2155T, the type species of the order Lentisphaerales in the phylum Lentisphaerae.</title>
        <authorList>
            <person name="Thrash J.C."/>
            <person name="Cho J.C."/>
            <person name="Vergin K.L."/>
            <person name="Morris R.M."/>
            <person name="Giovannoni S.J."/>
        </authorList>
    </citation>
    <scope>NUCLEOTIDE SEQUENCE [LARGE SCALE GENOMIC DNA]</scope>
    <source>
        <strain evidence="6 7">HTCC2155</strain>
    </source>
</reference>
<keyword evidence="2" id="KW-0479">Metal-binding</keyword>
<dbReference type="eggNOG" id="COG3119">
    <property type="taxonomic scope" value="Bacteria"/>
</dbReference>
<dbReference type="InterPro" id="IPR000917">
    <property type="entry name" value="Sulfatase_N"/>
</dbReference>
<accession>A6DKC6</accession>
<dbReference type="Pfam" id="PF00884">
    <property type="entry name" value="Sulfatase"/>
    <property type="match status" value="1"/>
</dbReference>
<dbReference type="Gene3D" id="3.30.1120.10">
    <property type="match status" value="1"/>
</dbReference>